<reference evidence="1" key="1">
    <citation type="submission" date="2014-05" db="EMBL/GenBank/DDBJ databases">
        <authorList>
            <person name="Chronopoulou M."/>
        </authorList>
    </citation>
    <scope>NUCLEOTIDE SEQUENCE</scope>
    <source>
        <tissue evidence="1">Whole organism</tissue>
    </source>
</reference>
<evidence type="ECO:0000313" key="1">
    <source>
        <dbReference type="EMBL" id="CDW27595.1"/>
    </source>
</evidence>
<name>A0A0K2TP24_LEPSM</name>
<sequence>MVHSTPYRNMWNAEYCIRRVVNDGYDSGCVLVYNGEIVDDNEMLKDEFLLLVQ</sequence>
<dbReference type="AlphaFoldDB" id="A0A0K2TP24"/>
<organism evidence="1">
    <name type="scientific">Lepeophtheirus salmonis</name>
    <name type="common">Salmon louse</name>
    <name type="synonym">Caligus salmonis</name>
    <dbReference type="NCBI Taxonomy" id="72036"/>
    <lineage>
        <taxon>Eukaryota</taxon>
        <taxon>Metazoa</taxon>
        <taxon>Ecdysozoa</taxon>
        <taxon>Arthropoda</taxon>
        <taxon>Crustacea</taxon>
        <taxon>Multicrustacea</taxon>
        <taxon>Hexanauplia</taxon>
        <taxon>Copepoda</taxon>
        <taxon>Siphonostomatoida</taxon>
        <taxon>Caligidae</taxon>
        <taxon>Lepeophtheirus</taxon>
    </lineage>
</organism>
<protein>
    <submittedName>
        <fullName evidence="1">Uncharacterized protein</fullName>
    </submittedName>
</protein>
<proteinExistence type="predicted"/>
<dbReference type="EMBL" id="HACA01010234">
    <property type="protein sequence ID" value="CDW27595.1"/>
    <property type="molecule type" value="Transcribed_RNA"/>
</dbReference>
<accession>A0A0K2TP24</accession>